<evidence type="ECO:0000313" key="3">
    <source>
        <dbReference type="Proteomes" id="UP000683507"/>
    </source>
</evidence>
<dbReference type="AlphaFoldDB" id="A0A916JQ55"/>
<sequence>MIINNKKISTSYVLLALSMILSHQLVISQNFDYYTHTYENASFHKSIRTVRLYKLNWEQGDPVIALGSGEQLEMHWDVLDQEITNFQYKIVHCNRDWQMSDLNEMEYLEGFNDNYVEYFENSYNTFQTYTHYAIAFPNDQISFKKSGNYAVIIYPEGYEDEPIITRRFYVTEGGFTLEPDIHYPSNVEERYYSQEVDYNIYFNPQEVTNPYDNVHVYLSQNHRSDNICTGIEPNFVKENQLVYNYEKCNVFEGGNEFRHLDLTTHQSKTVHVREYELEGDTIHAILLNDERRQFKAYTQYQDINGRYIIKTLNGSNYHLESQYVMTHFYLPYSTPLTNGSIYVYGELSDWQIKDEFRMHYNKASKTYYANILLKQGYYNYNYLFVPEYGDPTLETVEGTHFDTENEYVFKVYYSDPQNFYDRLMLYEVVKSRNN</sequence>
<gene>
    <name evidence="2" type="ORF">CRYO30217_02370</name>
</gene>
<dbReference type="RefSeq" id="WP_258542600.1">
    <property type="nucleotide sequence ID" value="NZ_OU015584.1"/>
</dbReference>
<name>A0A916JQ55_9FLAO</name>
<evidence type="ECO:0000259" key="1">
    <source>
        <dbReference type="Pfam" id="PF17116"/>
    </source>
</evidence>
<dbReference type="Proteomes" id="UP000683507">
    <property type="component" value="Chromosome"/>
</dbReference>
<dbReference type="EMBL" id="OU015584">
    <property type="protein sequence ID" value="CAG5084088.1"/>
    <property type="molecule type" value="Genomic_DNA"/>
</dbReference>
<dbReference type="InterPro" id="IPR031345">
    <property type="entry name" value="T9SS_Plug_N"/>
</dbReference>
<organism evidence="2 3">
    <name type="scientific">Parvicella tangerina</name>
    <dbReference type="NCBI Taxonomy" id="2829795"/>
    <lineage>
        <taxon>Bacteria</taxon>
        <taxon>Pseudomonadati</taxon>
        <taxon>Bacteroidota</taxon>
        <taxon>Flavobacteriia</taxon>
        <taxon>Flavobacteriales</taxon>
        <taxon>Parvicellaceae</taxon>
        <taxon>Parvicella</taxon>
    </lineage>
</organism>
<dbReference type="Pfam" id="PF17116">
    <property type="entry name" value="T9SS_plug_1st"/>
    <property type="match status" value="1"/>
</dbReference>
<feature type="domain" description="Type 9 secretion system plug protein N-terminal" evidence="1">
    <location>
        <begin position="47"/>
        <end position="172"/>
    </location>
</feature>
<proteinExistence type="predicted"/>
<protein>
    <recommendedName>
        <fullName evidence="1">Type 9 secretion system plug protein N-terminal domain-containing protein</fullName>
    </recommendedName>
</protein>
<dbReference type="GO" id="GO:0030246">
    <property type="term" value="F:carbohydrate binding"/>
    <property type="evidence" value="ECO:0007669"/>
    <property type="project" value="InterPro"/>
</dbReference>
<dbReference type="InterPro" id="IPR013784">
    <property type="entry name" value="Carb-bd-like_fold"/>
</dbReference>
<keyword evidence="3" id="KW-1185">Reference proteome</keyword>
<evidence type="ECO:0000313" key="2">
    <source>
        <dbReference type="EMBL" id="CAG5084088.1"/>
    </source>
</evidence>
<dbReference type="KEGG" id="ptan:CRYO30217_02370"/>
<accession>A0A916JQ55</accession>
<dbReference type="SUPFAM" id="SSF49452">
    <property type="entry name" value="Starch-binding domain-like"/>
    <property type="match status" value="1"/>
</dbReference>
<reference evidence="2" key="1">
    <citation type="submission" date="2021-04" db="EMBL/GenBank/DDBJ databases">
        <authorList>
            <person name="Rodrigo-Torres L."/>
            <person name="Arahal R. D."/>
            <person name="Lucena T."/>
        </authorList>
    </citation>
    <scope>NUCLEOTIDE SEQUENCE</scope>
    <source>
        <strain evidence="2">AS29M-1</strain>
    </source>
</reference>